<protein>
    <submittedName>
        <fullName evidence="1">Uncharacterized protein</fullName>
    </submittedName>
</protein>
<proteinExistence type="predicted"/>
<dbReference type="EMBL" id="BK015038">
    <property type="protein sequence ID" value="DAD88285.1"/>
    <property type="molecule type" value="Genomic_DNA"/>
</dbReference>
<name>A0A8S5N0U1_9CAUD</name>
<accession>A0A8S5N0U1</accession>
<sequence>MINYTNDERKAVSGAKNGQIGLVSGLSVTALAA</sequence>
<reference evidence="1" key="1">
    <citation type="journal article" date="2021" name="Proc. Natl. Acad. Sci. U.S.A.">
        <title>A Catalog of Tens of Thousands of Viruses from Human Metagenomes Reveals Hidden Associations with Chronic Diseases.</title>
        <authorList>
            <person name="Tisza M.J."/>
            <person name="Buck C.B."/>
        </authorList>
    </citation>
    <scope>NUCLEOTIDE SEQUENCE</scope>
    <source>
        <strain evidence="1">CtOiG6</strain>
    </source>
</reference>
<organism evidence="1">
    <name type="scientific">Siphoviridae sp. ctOiG6</name>
    <dbReference type="NCBI Taxonomy" id="2826313"/>
    <lineage>
        <taxon>Viruses</taxon>
        <taxon>Duplodnaviria</taxon>
        <taxon>Heunggongvirae</taxon>
        <taxon>Uroviricota</taxon>
        <taxon>Caudoviricetes</taxon>
    </lineage>
</organism>
<evidence type="ECO:0000313" key="1">
    <source>
        <dbReference type="EMBL" id="DAD88285.1"/>
    </source>
</evidence>